<dbReference type="EMBL" id="FLUL01000001">
    <property type="protein sequence ID" value="SBV92379.1"/>
    <property type="molecule type" value="Genomic_DNA"/>
</dbReference>
<evidence type="ECO:0000313" key="2">
    <source>
        <dbReference type="EMBL" id="SBV92379.1"/>
    </source>
</evidence>
<name>A0A212IYU7_9BACT</name>
<dbReference type="RefSeq" id="WP_296946509.1">
    <property type="nucleotide sequence ID" value="NZ_LT599021.1"/>
</dbReference>
<dbReference type="InterPro" id="IPR041662">
    <property type="entry name" value="SusD-like_2"/>
</dbReference>
<organism evidence="2">
    <name type="scientific">uncultured Dysgonomonas sp</name>
    <dbReference type="NCBI Taxonomy" id="206096"/>
    <lineage>
        <taxon>Bacteria</taxon>
        <taxon>Pseudomonadati</taxon>
        <taxon>Bacteroidota</taxon>
        <taxon>Bacteroidia</taxon>
        <taxon>Bacteroidales</taxon>
        <taxon>Dysgonomonadaceae</taxon>
        <taxon>Dysgonomonas</taxon>
        <taxon>environmental samples</taxon>
    </lineage>
</organism>
<dbReference type="InterPro" id="IPR011990">
    <property type="entry name" value="TPR-like_helical_dom_sf"/>
</dbReference>
<dbReference type="AlphaFoldDB" id="A0A212IYU7"/>
<protein>
    <recommendedName>
        <fullName evidence="3">SusD/RagB family nutrient-binding outer membrane lipoprotein</fullName>
    </recommendedName>
</protein>
<keyword evidence="1" id="KW-0732">Signal</keyword>
<proteinExistence type="predicted"/>
<dbReference type="Gene3D" id="1.25.40.390">
    <property type="match status" value="1"/>
</dbReference>
<feature type="signal peptide" evidence="1">
    <location>
        <begin position="1"/>
        <end position="21"/>
    </location>
</feature>
<feature type="chain" id="PRO_5012826646" description="SusD/RagB family nutrient-binding outer membrane lipoprotein" evidence="1">
    <location>
        <begin position="22"/>
        <end position="522"/>
    </location>
</feature>
<gene>
    <name evidence="2" type="ORF">KL86DYS2_10351</name>
</gene>
<dbReference type="SUPFAM" id="SSF48452">
    <property type="entry name" value="TPR-like"/>
    <property type="match status" value="1"/>
</dbReference>
<accession>A0A212IYU7</accession>
<evidence type="ECO:0008006" key="3">
    <source>
        <dbReference type="Google" id="ProtNLM"/>
    </source>
</evidence>
<dbReference type="Pfam" id="PF12771">
    <property type="entry name" value="SusD-like_2"/>
    <property type="match status" value="1"/>
</dbReference>
<sequence>MKKRNLIYIALSLLLTSGAFTSCDDYLDVNNNPNYPTTASLESLLPSAEANTIAQLGLNGQLIGSLWSQYVTQGNSTNQYNTTVNYSLTQESYNAFWSNAYANTLQDLKIMMSLAEEEEAWNYWVIGKIMTAYNYHMLTDLYGDIPFTEALNVKEYPAPKYDDSKSVVYPGIIKLLDEAIAKAPEAKGGLNPSIDNKDFFFKGDIDKWVALAKSLKLKIYLRDYESNKTQIASLISAGGLFTDNFAFTVYEDATNKGNPLYEYNIRQLNTKENIRACHTFLEFLLAANDPRIEQIYEITTAAKEAIDEGENLTTYRELYEGLPCGTKPSTTAGTSDAVPLVNSSRYKQAYSDTTYLMNAAEAYFMIAEAQARAGKVAEAKTAYDEGVRKAFGRWGFDATDFIKAGGVYEFKSSSLSTMLKSILTQKWVAAAKANAWDAWMDRNRTGIPAISDAEKVRVSNTAPGLEEGYELGSLVRPGTTVLGAREIPRRIPVPNVSALYNVNAPATKPTQEPLWWQVAQGN</sequence>
<dbReference type="PROSITE" id="PS51257">
    <property type="entry name" value="PROKAR_LIPOPROTEIN"/>
    <property type="match status" value="1"/>
</dbReference>
<evidence type="ECO:0000256" key="1">
    <source>
        <dbReference type="SAM" id="SignalP"/>
    </source>
</evidence>
<reference evidence="2" key="1">
    <citation type="submission" date="2016-04" db="EMBL/GenBank/DDBJ databases">
        <authorList>
            <person name="Evans L.H."/>
            <person name="Alamgir A."/>
            <person name="Owens N."/>
            <person name="Weber N.D."/>
            <person name="Virtaneva K."/>
            <person name="Barbian K."/>
            <person name="Babar A."/>
            <person name="Rosenke K."/>
        </authorList>
    </citation>
    <scope>NUCLEOTIDE SEQUENCE</scope>
    <source>
        <strain evidence="2">86-2</strain>
    </source>
</reference>